<dbReference type="InterPro" id="IPR053181">
    <property type="entry name" value="EcdB-like_regulator"/>
</dbReference>
<evidence type="ECO:0000256" key="1">
    <source>
        <dbReference type="ARBA" id="ARBA00023242"/>
    </source>
</evidence>
<dbReference type="Pfam" id="PF00172">
    <property type="entry name" value="Zn_clus"/>
    <property type="match status" value="1"/>
</dbReference>
<dbReference type="InterPro" id="IPR036864">
    <property type="entry name" value="Zn2-C6_fun-type_DNA-bd_sf"/>
</dbReference>
<feature type="non-terminal residue" evidence="4">
    <location>
        <position position="1"/>
    </location>
</feature>
<feature type="region of interest" description="Disordered" evidence="2">
    <location>
        <begin position="420"/>
        <end position="467"/>
    </location>
</feature>
<feature type="compositionally biased region" description="Polar residues" evidence="2">
    <location>
        <begin position="545"/>
        <end position="562"/>
    </location>
</feature>
<reference evidence="4" key="1">
    <citation type="journal article" date="2020" name="Phytopathology">
        <title>Genome sequence of the chestnut blight fungus Cryphonectria parasitica EP155: A fundamental resource for an archetypical invasive plant pathogen.</title>
        <authorList>
            <person name="Crouch J.A."/>
            <person name="Dawe A."/>
            <person name="Aerts A."/>
            <person name="Barry K."/>
            <person name="Churchill A.C.L."/>
            <person name="Grimwood J."/>
            <person name="Hillman B."/>
            <person name="Milgroom M.G."/>
            <person name="Pangilinan J."/>
            <person name="Smith M."/>
            <person name="Salamov A."/>
            <person name="Schmutz J."/>
            <person name="Yadav J."/>
            <person name="Grigoriev I.V."/>
            <person name="Nuss D."/>
        </authorList>
    </citation>
    <scope>NUCLEOTIDE SEQUENCE</scope>
    <source>
        <strain evidence="4">EP155</strain>
    </source>
</reference>
<proteinExistence type="predicted"/>
<dbReference type="SMART" id="SM00066">
    <property type="entry name" value="GAL4"/>
    <property type="match status" value="1"/>
</dbReference>
<feature type="compositionally biased region" description="Low complexity" evidence="2">
    <location>
        <begin position="513"/>
        <end position="531"/>
    </location>
</feature>
<dbReference type="PROSITE" id="PS50048">
    <property type="entry name" value="ZN2_CY6_FUNGAL_2"/>
    <property type="match status" value="1"/>
</dbReference>
<evidence type="ECO:0000256" key="2">
    <source>
        <dbReference type="SAM" id="MobiDB-lite"/>
    </source>
</evidence>
<dbReference type="Gene3D" id="4.10.240.10">
    <property type="entry name" value="Zn(2)-C6 fungal-type DNA-binding domain"/>
    <property type="match status" value="1"/>
</dbReference>
<comment type="caution">
    <text evidence="4">The sequence shown here is derived from an EMBL/GenBank/DDBJ whole genome shotgun (WGS) entry which is preliminary data.</text>
</comment>
<dbReference type="GO" id="GO:0008270">
    <property type="term" value="F:zinc ion binding"/>
    <property type="evidence" value="ECO:0007669"/>
    <property type="project" value="InterPro"/>
</dbReference>
<feature type="region of interest" description="Disordered" evidence="2">
    <location>
        <begin position="206"/>
        <end position="265"/>
    </location>
</feature>
<feature type="domain" description="Zn(2)-C6 fungal-type" evidence="3">
    <location>
        <begin position="98"/>
        <end position="127"/>
    </location>
</feature>
<dbReference type="CDD" id="cd12148">
    <property type="entry name" value="fungal_TF_MHR"/>
    <property type="match status" value="1"/>
</dbReference>
<dbReference type="EMBL" id="MU032352">
    <property type="protein sequence ID" value="KAF3760800.1"/>
    <property type="molecule type" value="Genomic_DNA"/>
</dbReference>
<dbReference type="RefSeq" id="XP_040771779.1">
    <property type="nucleotide sequence ID" value="XM_040915477.1"/>
</dbReference>
<organism evidence="4 5">
    <name type="scientific">Cryphonectria parasitica (strain ATCC 38755 / EP155)</name>
    <dbReference type="NCBI Taxonomy" id="660469"/>
    <lineage>
        <taxon>Eukaryota</taxon>
        <taxon>Fungi</taxon>
        <taxon>Dikarya</taxon>
        <taxon>Ascomycota</taxon>
        <taxon>Pezizomycotina</taxon>
        <taxon>Sordariomycetes</taxon>
        <taxon>Sordariomycetidae</taxon>
        <taxon>Diaporthales</taxon>
        <taxon>Cryphonectriaceae</taxon>
        <taxon>Cryphonectria-Endothia species complex</taxon>
        <taxon>Cryphonectria</taxon>
    </lineage>
</organism>
<keyword evidence="1" id="KW-0539">Nucleus</keyword>
<feature type="region of interest" description="Disordered" evidence="2">
    <location>
        <begin position="298"/>
        <end position="317"/>
    </location>
</feature>
<protein>
    <recommendedName>
        <fullName evidence="3">Zn(2)-C6 fungal-type domain-containing protein</fullName>
    </recommendedName>
</protein>
<dbReference type="PANTHER" id="PTHR47785">
    <property type="entry name" value="ZN(II)2CYS6 TRANSCRIPTION FACTOR (EUROFUNG)-RELATED-RELATED"/>
    <property type="match status" value="1"/>
</dbReference>
<dbReference type="GO" id="GO:0000981">
    <property type="term" value="F:DNA-binding transcription factor activity, RNA polymerase II-specific"/>
    <property type="evidence" value="ECO:0007669"/>
    <property type="project" value="InterPro"/>
</dbReference>
<feature type="region of interest" description="Disordered" evidence="2">
    <location>
        <begin position="1"/>
        <end position="99"/>
    </location>
</feature>
<dbReference type="PANTHER" id="PTHR47785:SF4">
    <property type="entry name" value="ZN(II)2CYS6 TRANSCRIPTION FACTOR (EUROFUNG)"/>
    <property type="match status" value="1"/>
</dbReference>
<evidence type="ECO:0000313" key="4">
    <source>
        <dbReference type="EMBL" id="KAF3760800.1"/>
    </source>
</evidence>
<dbReference type="Proteomes" id="UP000803844">
    <property type="component" value="Unassembled WGS sequence"/>
</dbReference>
<dbReference type="CDD" id="cd00067">
    <property type="entry name" value="GAL4"/>
    <property type="match status" value="1"/>
</dbReference>
<evidence type="ECO:0000313" key="5">
    <source>
        <dbReference type="Proteomes" id="UP000803844"/>
    </source>
</evidence>
<dbReference type="AlphaFoldDB" id="A0A9P4XUB1"/>
<dbReference type="SUPFAM" id="SSF57701">
    <property type="entry name" value="Zn2/Cys6 DNA-binding domain"/>
    <property type="match status" value="1"/>
</dbReference>
<gene>
    <name evidence="4" type="ORF">M406DRAFT_216035</name>
</gene>
<feature type="region of interest" description="Disordered" evidence="2">
    <location>
        <begin position="326"/>
        <end position="370"/>
    </location>
</feature>
<evidence type="ECO:0000259" key="3">
    <source>
        <dbReference type="PROSITE" id="PS50048"/>
    </source>
</evidence>
<feature type="non-terminal residue" evidence="4">
    <location>
        <position position="929"/>
    </location>
</feature>
<sequence>PPPPPPPSTAAVHGHPSTGHMEERRHMSYDNGPGPQLYRQPSYPPPPHTPLSHPGGPTTPYEQTQMYPPPPMGPDGTYPPISYAATAGKRKSQRASQACDSCRQLKAKCDENKPCKNCQEKNIVCNYRDPAPKQQDKATQDILEAVQKLLLADRREILGELSKSLPRVVDNALVVDTNRAVEIPRASEMHHPVSPPTQMAEIEETVLSSPGEGPPANGNIPDPEAATKRIRQMETEDEADEPPGQTVRPQEAPFPHDHTTPAGRLLSWPSIRRIVGPMLDKEGIKYIDNYPQRREESRGQLPLFGRGDGSTKSTTEPVPTYEYLDLADDSSQAGDHPSPSTGTDWGPIGGPSPPGSLPSDLHAKVSRTDSPLDFDEGKVWKYVGSYKTHIQNMHPLIPPEDLDAMVVSFLDDVGARKSKSQAKFVSAPEGAMQSATSDFDRKRKRSPGPNGAEPGPPSKRSRPQRSSKHALVLLVLALGKICSWRERKLPEAVDKDSAPSHGSPIVRNGHVTSPNQSSPPASAVSQSPGQAGLPSPKDHDRSIASRRSSVQASGISGPTSAASPAPLKRNYEVIPGLEYFAYATDILGNHFGSYELSQIQAHILACLYYGQLGRVLASFRHIRFACQMIVDKLQPQRLSRFLSFDSGRVVSLRDNKYLVTFWTCCQLESDILAELNLLPSGILQYEGLLPYPDMTVLHDELGFSEEVVNSYMAQLYLRKRMNEISGQLYNPKHRPVYDEQVDITHNIELMLAHKDVWAMKFAFDVKDDPSEDILHARFRAKFWGANVITYRPYIENIMRWCYGRCHPEEARDLPQCTLLRDYMHVKNPDELPPGVLDNARKGIAALMQSTQAFHGLKDKRFIITNVFGTAHAQWGNLITLRAAYEDPVLGPEVDEPELRHMLRKTIEFLEVVAQDSSSLAVDLRILKGL</sequence>
<dbReference type="InterPro" id="IPR001138">
    <property type="entry name" value="Zn2Cys6_DnaBD"/>
</dbReference>
<name>A0A9P4XUB1_CRYP1</name>
<feature type="compositionally biased region" description="Basic and acidic residues" evidence="2">
    <location>
        <begin position="225"/>
        <end position="234"/>
    </location>
</feature>
<feature type="region of interest" description="Disordered" evidence="2">
    <location>
        <begin position="492"/>
        <end position="563"/>
    </location>
</feature>
<dbReference type="PROSITE" id="PS00463">
    <property type="entry name" value="ZN2_CY6_FUNGAL_1"/>
    <property type="match status" value="1"/>
</dbReference>
<feature type="compositionally biased region" description="Low complexity" evidence="2">
    <location>
        <begin position="50"/>
        <end position="66"/>
    </location>
</feature>
<keyword evidence="5" id="KW-1185">Reference proteome</keyword>
<dbReference type="GeneID" id="63832606"/>
<feature type="compositionally biased region" description="Polar residues" evidence="2">
    <location>
        <begin position="329"/>
        <end position="343"/>
    </location>
</feature>
<dbReference type="OrthoDB" id="5244761at2759"/>
<accession>A0A9P4XUB1</accession>